<dbReference type="InterPro" id="IPR013656">
    <property type="entry name" value="PAS_4"/>
</dbReference>
<keyword evidence="6" id="KW-0175">Coiled coil</keyword>
<dbReference type="PRINTS" id="PR00344">
    <property type="entry name" value="BCTRLSENSOR"/>
</dbReference>
<evidence type="ECO:0000313" key="9">
    <source>
        <dbReference type="EMBL" id="MFN0293101.1"/>
    </source>
</evidence>
<dbReference type="InterPro" id="IPR003661">
    <property type="entry name" value="HisK_dim/P_dom"/>
</dbReference>
<dbReference type="PROSITE" id="PS50113">
    <property type="entry name" value="PAC"/>
    <property type="match status" value="3"/>
</dbReference>
<dbReference type="InterPro" id="IPR036890">
    <property type="entry name" value="HATPase_C_sf"/>
</dbReference>
<proteinExistence type="predicted"/>
<dbReference type="InterPro" id="IPR052162">
    <property type="entry name" value="Sensor_kinase/Photoreceptor"/>
</dbReference>
<dbReference type="CDD" id="cd00075">
    <property type="entry name" value="HATPase"/>
    <property type="match status" value="1"/>
</dbReference>
<dbReference type="InterPro" id="IPR000700">
    <property type="entry name" value="PAS-assoc_C"/>
</dbReference>
<organism evidence="9 10">
    <name type="scientific">Pedobacter helvus</name>
    <dbReference type="NCBI Taxonomy" id="2563444"/>
    <lineage>
        <taxon>Bacteria</taxon>
        <taxon>Pseudomonadati</taxon>
        <taxon>Bacteroidota</taxon>
        <taxon>Sphingobacteriia</taxon>
        <taxon>Sphingobacteriales</taxon>
        <taxon>Sphingobacteriaceae</taxon>
        <taxon>Pedobacter</taxon>
    </lineage>
</organism>
<dbReference type="Pfam" id="PF01590">
    <property type="entry name" value="GAF"/>
    <property type="match status" value="1"/>
</dbReference>
<dbReference type="InterPro" id="IPR036097">
    <property type="entry name" value="HisK_dim/P_sf"/>
</dbReference>
<feature type="domain" description="PAC" evidence="8">
    <location>
        <begin position="560"/>
        <end position="612"/>
    </location>
</feature>
<dbReference type="InterPro" id="IPR013655">
    <property type="entry name" value="PAS_fold_3"/>
</dbReference>
<dbReference type="InterPro" id="IPR029016">
    <property type="entry name" value="GAF-like_dom_sf"/>
</dbReference>
<evidence type="ECO:0000259" key="7">
    <source>
        <dbReference type="PROSITE" id="PS50109"/>
    </source>
</evidence>
<dbReference type="Pfam" id="PF08447">
    <property type="entry name" value="PAS_3"/>
    <property type="match status" value="2"/>
</dbReference>
<dbReference type="Proteomes" id="UP001517367">
    <property type="component" value="Unassembled WGS sequence"/>
</dbReference>
<reference evidence="9 10" key="1">
    <citation type="submission" date="2024-12" db="EMBL/GenBank/DDBJ databases">
        <authorList>
            <person name="Hu S."/>
        </authorList>
    </citation>
    <scope>NUCLEOTIDE SEQUENCE [LARGE SCALE GENOMIC DNA]</scope>
    <source>
        <strain evidence="9 10">P-25</strain>
    </source>
</reference>
<evidence type="ECO:0000259" key="8">
    <source>
        <dbReference type="PROSITE" id="PS50113"/>
    </source>
</evidence>
<dbReference type="SUPFAM" id="SSF47384">
    <property type="entry name" value="Homodimeric domain of signal transducing histidine kinase"/>
    <property type="match status" value="1"/>
</dbReference>
<dbReference type="InterPro" id="IPR003594">
    <property type="entry name" value="HATPase_dom"/>
</dbReference>
<feature type="domain" description="Histidine kinase" evidence="7">
    <location>
        <begin position="759"/>
        <end position="975"/>
    </location>
</feature>
<evidence type="ECO:0000256" key="1">
    <source>
        <dbReference type="ARBA" id="ARBA00000085"/>
    </source>
</evidence>
<dbReference type="InterPro" id="IPR005467">
    <property type="entry name" value="His_kinase_dom"/>
</dbReference>
<dbReference type="Pfam" id="PF00512">
    <property type="entry name" value="HisKA"/>
    <property type="match status" value="1"/>
</dbReference>
<dbReference type="Gene3D" id="1.10.287.130">
    <property type="match status" value="1"/>
</dbReference>
<dbReference type="CDD" id="cd00082">
    <property type="entry name" value="HisKA"/>
    <property type="match status" value="1"/>
</dbReference>
<dbReference type="SMART" id="SM00086">
    <property type="entry name" value="PAC"/>
    <property type="match status" value="3"/>
</dbReference>
<dbReference type="EMBL" id="SRMP02000045">
    <property type="protein sequence ID" value="MFN0293101.1"/>
    <property type="molecule type" value="Genomic_DNA"/>
</dbReference>
<evidence type="ECO:0000256" key="6">
    <source>
        <dbReference type="SAM" id="Coils"/>
    </source>
</evidence>
<dbReference type="EC" id="2.7.13.3" evidence="2"/>
<dbReference type="PANTHER" id="PTHR43304">
    <property type="entry name" value="PHYTOCHROME-LIKE PROTEIN CPH1"/>
    <property type="match status" value="1"/>
</dbReference>
<dbReference type="CDD" id="cd00130">
    <property type="entry name" value="PAS"/>
    <property type="match status" value="2"/>
</dbReference>
<keyword evidence="4" id="KW-0808">Transferase</keyword>
<dbReference type="InterPro" id="IPR003018">
    <property type="entry name" value="GAF"/>
</dbReference>
<dbReference type="NCBIfam" id="TIGR00229">
    <property type="entry name" value="sensory_box"/>
    <property type="match status" value="4"/>
</dbReference>
<evidence type="ECO:0000256" key="3">
    <source>
        <dbReference type="ARBA" id="ARBA00022553"/>
    </source>
</evidence>
<dbReference type="RefSeq" id="WP_138728793.1">
    <property type="nucleotide sequence ID" value="NZ_SRMP02000045.1"/>
</dbReference>
<sequence>MSNYRANEQQRLAALQAYQILDTTAEEDYDELTELAAAICGTPIALISLVDKERQWFKSHKGLDVKETARSQSFCAHAILEPSTLMQVEDAQLDERFKNNPLVTGNPNIVFYAGMPLVDADGYALGSLCVIDSQPRQLNEAQQQALKTLSKQVVNKFMLRKKLLDLAAANEENIRLNQQSIERENHLERIIQQSPAAIVVLRGEDMIVDAINPAMLSLIDQQPDIQGKKLLTAMPELRNQPAYELLQEVFKTGKAQHRYETPVSLDRNGKIATAYFDFSYTPLIENGEVTGIIDMAVEVTEQVAAKKVIEENANHLYQMVMSAPMGMCIISGYDLVIEVANEPMLKIWTRSANQVLGKCLTDVFPEVIDQPFPEMLRNVLRTGEALSIPELTADIAELDGTINRIYIDFTYKPLRNAQGEPEAIIATVIDITEAVKSRRLLEESKEELQSANAELSSVNEEYMALNEELIATNEQLMKAEESLIDLNERISIAIDAGGLGYTEVDLATGTMRCNDTFKGFYGRKPHEELTYAQMFELMVPEHREVVRAKAIKAREERLPYHAVYEIKWPDGSSHWISAYGRGRYDAEGKADRMVGMVAEVTEQVKAQQRIEKLNTELKTALARAINSEERMKLAVTAAQLGTWFLAIASGEFIITSRTKEIYGFQEDEEVSLEQTMAQIGDTHRDEVRLAMEMAIKEGGAYDIEYPIIRLKDGELRWLRAVGRKYSAIANAAVEHFSGTIMDITEPKAEDQRKQDFISIVSHEMRTPITSINAYIQILEAKAKKAGDQFNADIAAKARRQVARMTGLVTGFLDMARAGEDKIYLNKNNFNLASMVAYTQAEVLATVTTHQIIFQPCPEVLVNADQEKLEQVLDNFINNAVKYSPAGSVVQVNCQRKEASVKVSVTDSGMGIPIKDQPHIFDRFYRVLGPQMENITGFGIGLYLCKEIIGRHGGRVGVESDYGKGSTFWFEIPIVDELLG</sequence>
<comment type="caution">
    <text evidence="9">The sequence shown here is derived from an EMBL/GenBank/DDBJ whole genome shotgun (WGS) entry which is preliminary data.</text>
</comment>
<name>A0ABW9JLJ5_9SPHI</name>
<evidence type="ECO:0000256" key="4">
    <source>
        <dbReference type="ARBA" id="ARBA00022679"/>
    </source>
</evidence>
<dbReference type="Gene3D" id="3.30.450.20">
    <property type="entry name" value="PAS domain"/>
    <property type="match status" value="4"/>
</dbReference>
<dbReference type="SMART" id="SM00387">
    <property type="entry name" value="HATPase_c"/>
    <property type="match status" value="1"/>
</dbReference>
<feature type="coiled-coil region" evidence="6">
    <location>
        <begin position="603"/>
        <end position="630"/>
    </location>
</feature>
<keyword evidence="3" id="KW-0597">Phosphoprotein</keyword>
<evidence type="ECO:0000256" key="5">
    <source>
        <dbReference type="ARBA" id="ARBA00022777"/>
    </source>
</evidence>
<dbReference type="PANTHER" id="PTHR43304:SF1">
    <property type="entry name" value="PAC DOMAIN-CONTAINING PROTEIN"/>
    <property type="match status" value="1"/>
</dbReference>
<dbReference type="Gene3D" id="3.30.565.10">
    <property type="entry name" value="Histidine kinase-like ATPase, C-terminal domain"/>
    <property type="match status" value="1"/>
</dbReference>
<dbReference type="InterPro" id="IPR035965">
    <property type="entry name" value="PAS-like_dom_sf"/>
</dbReference>
<dbReference type="Pfam" id="PF02518">
    <property type="entry name" value="HATPase_c"/>
    <property type="match status" value="1"/>
</dbReference>
<feature type="domain" description="PAC" evidence="8">
    <location>
        <begin position="389"/>
        <end position="443"/>
    </location>
</feature>
<keyword evidence="10" id="KW-1185">Reference proteome</keyword>
<dbReference type="Pfam" id="PF08448">
    <property type="entry name" value="PAS_4"/>
    <property type="match status" value="2"/>
</dbReference>
<dbReference type="Gene3D" id="3.30.450.40">
    <property type="match status" value="1"/>
</dbReference>
<dbReference type="SMART" id="SM00091">
    <property type="entry name" value="PAS"/>
    <property type="match status" value="3"/>
</dbReference>
<dbReference type="SMART" id="SM00388">
    <property type="entry name" value="HisKA"/>
    <property type="match status" value="1"/>
</dbReference>
<dbReference type="InterPro" id="IPR004358">
    <property type="entry name" value="Sig_transdc_His_kin-like_C"/>
</dbReference>
<accession>A0ABW9JLJ5</accession>
<comment type="catalytic activity">
    <reaction evidence="1">
        <text>ATP + protein L-histidine = ADP + protein N-phospho-L-histidine.</text>
        <dbReference type="EC" id="2.7.13.3"/>
    </reaction>
</comment>
<feature type="coiled-coil region" evidence="6">
    <location>
        <begin position="431"/>
        <end position="489"/>
    </location>
</feature>
<evidence type="ECO:0000256" key="2">
    <source>
        <dbReference type="ARBA" id="ARBA00012438"/>
    </source>
</evidence>
<feature type="domain" description="PAC" evidence="8">
    <location>
        <begin position="701"/>
        <end position="755"/>
    </location>
</feature>
<gene>
    <name evidence="9" type="ORF">E5L68_017045</name>
</gene>
<dbReference type="SUPFAM" id="SSF55785">
    <property type="entry name" value="PYP-like sensor domain (PAS domain)"/>
    <property type="match status" value="4"/>
</dbReference>
<keyword evidence="5" id="KW-0418">Kinase</keyword>
<dbReference type="Gene3D" id="2.10.70.100">
    <property type="match status" value="2"/>
</dbReference>
<dbReference type="InterPro" id="IPR001610">
    <property type="entry name" value="PAC"/>
</dbReference>
<dbReference type="SMART" id="SM00065">
    <property type="entry name" value="GAF"/>
    <property type="match status" value="1"/>
</dbReference>
<dbReference type="InterPro" id="IPR000014">
    <property type="entry name" value="PAS"/>
</dbReference>
<evidence type="ECO:0000313" key="10">
    <source>
        <dbReference type="Proteomes" id="UP001517367"/>
    </source>
</evidence>
<dbReference type="SUPFAM" id="SSF55874">
    <property type="entry name" value="ATPase domain of HSP90 chaperone/DNA topoisomerase II/histidine kinase"/>
    <property type="match status" value="1"/>
</dbReference>
<dbReference type="SUPFAM" id="SSF55781">
    <property type="entry name" value="GAF domain-like"/>
    <property type="match status" value="1"/>
</dbReference>
<protein>
    <recommendedName>
        <fullName evidence="2">histidine kinase</fullName>
        <ecNumber evidence="2">2.7.13.3</ecNumber>
    </recommendedName>
</protein>
<dbReference type="PROSITE" id="PS50109">
    <property type="entry name" value="HIS_KIN"/>
    <property type="match status" value="1"/>
</dbReference>